<feature type="compositionally biased region" description="Low complexity" evidence="2">
    <location>
        <begin position="591"/>
        <end position="604"/>
    </location>
</feature>
<dbReference type="PANTHER" id="PTHR19143">
    <property type="entry name" value="FIBRINOGEN/TENASCIN/ANGIOPOEITIN"/>
    <property type="match status" value="1"/>
</dbReference>
<feature type="compositionally biased region" description="Polar residues" evidence="2">
    <location>
        <begin position="695"/>
        <end position="707"/>
    </location>
</feature>
<feature type="compositionally biased region" description="Basic and acidic residues" evidence="2">
    <location>
        <begin position="1374"/>
        <end position="1392"/>
    </location>
</feature>
<feature type="compositionally biased region" description="Polar residues" evidence="2">
    <location>
        <begin position="1143"/>
        <end position="1161"/>
    </location>
</feature>
<name>A0A3B5QXX3_XIPMA</name>
<reference evidence="6" key="1">
    <citation type="submission" date="2012-01" db="EMBL/GenBank/DDBJ databases">
        <authorList>
            <person name="Walter R."/>
            <person name="Schartl M."/>
            <person name="Warren W."/>
        </authorList>
    </citation>
    <scope>NUCLEOTIDE SEQUENCE [LARGE SCALE GENOMIC DNA]</scope>
    <source>
        <strain evidence="6">JP 163 A</strain>
    </source>
</reference>
<feature type="compositionally biased region" description="Polar residues" evidence="2">
    <location>
        <begin position="412"/>
        <end position="421"/>
    </location>
</feature>
<feature type="compositionally biased region" description="Polar residues" evidence="2">
    <location>
        <begin position="1643"/>
        <end position="1670"/>
    </location>
</feature>
<dbReference type="InterPro" id="IPR050373">
    <property type="entry name" value="Fibrinogen_C-term_domain"/>
</dbReference>
<feature type="compositionally biased region" description="Basic and acidic residues" evidence="2">
    <location>
        <begin position="1186"/>
        <end position="1197"/>
    </location>
</feature>
<dbReference type="GeneID" id="102228227"/>
<dbReference type="Pfam" id="PF00147">
    <property type="entry name" value="Fibrinogen_C"/>
    <property type="match status" value="1"/>
</dbReference>
<feature type="compositionally biased region" description="Polar residues" evidence="2">
    <location>
        <begin position="581"/>
        <end position="590"/>
    </location>
</feature>
<feature type="compositionally biased region" description="Basic and acidic residues" evidence="2">
    <location>
        <begin position="458"/>
        <end position="467"/>
    </location>
</feature>
<feature type="compositionally biased region" description="Polar residues" evidence="2">
    <location>
        <begin position="657"/>
        <end position="674"/>
    </location>
</feature>
<dbReference type="InterPro" id="IPR020837">
    <property type="entry name" value="Fibrinogen_CS"/>
</dbReference>
<dbReference type="CDD" id="cd00087">
    <property type="entry name" value="FReD"/>
    <property type="match status" value="1"/>
</dbReference>
<feature type="compositionally biased region" description="Basic and acidic residues" evidence="2">
    <location>
        <begin position="1016"/>
        <end position="1041"/>
    </location>
</feature>
<dbReference type="InParanoid" id="A0A3B5QXX3"/>
<sequence length="2076" mass="230778">MRLTALCVCGTLLAFSSLSRTRAEEAVLLGDQRFGPCAATLRPVGACRPGDHDNTCPFHIDLPPLVVHLPQHLLELENIMQDLQKLKDSVDELREMCADCAGGQAARNCERKNEGELNGGKITNEDEGDWLNKRLEENERNFRQECGKDGVKVETMGGSNEEKKLKDWNKWETGGVVKENGRGEPVTEGSRGEDILKTPASGGNIKSVNVTRGKTAEINPKGSSRKIQDLLDKNKEKTKEETSHPIWRDKTKVEKNTEAEAIDRIKMSKNHTMNINKEQRQIEMEKGVKVDPNKKKPKQMERFGLAEKGREIKTESVQRDDDRETSSSKTTKKTDFLSISPTPLTTELTSRPDLSDSKSFTSSLPSPSLLRSTLSSITDVTRDPKAGYGLTGSTEPGAAGVTEPQRQGKGRLSTTTETISTVGGPGQQIAIADAELSITTPTTSSPLHTVFITSSFRVTDRSHEAPKKNISSKPKTNLKPPPVQAPKPGEKYKSGIKPELDKRLRNAKNDHKPNQGPSTEEKPKLNQRNKPHKSTGVKFKPGKDSKQIQNKKTGQKNSTDISATEENLKSNLMHKQEGRANETQSKQNASPAVQRPAAQRPPAVNATHAGKYKLTNRKSGNVSNTDQNLKPGKKFVHVFIIDLPDQKSDKRLGVETLNETTILQNPNHSSNPTDEANPPKSKYIQKIPTFKPEPTSESTPKPNQIPSNEFVGTFEENMEQEITNSPDLTSGQQNIAERPHTSPDNTNDSTQNHFKHSQEFETETATPLTEAVDVSEENSLQEPKYNPDLTPGQTYVPDQATVTPDQKKNSSQDRLKIKSKPESTQESSSESNKIETSTKTPKQTLLTEPLNKSSKNPSHDPKSNPDVRPGRTSAPDQPAVTHHLMNKSSLGIPETKHKPKPKPSKPKSQRSETTASPKPNQRFLTHVGDKSEENPSRKSKNPSDLTTRLEVISDRANTTLDYMDKSSQESHNTKHKPDNNREYKFEKANNSDENSLQEFISNPHLTPGQTSVLDQATKHSDQMTKSSEDHVKETHKSENIQRFKSNKSETGNAKPSTKSVGMSEEKSWQEPTPNPGLRPHRGTTSPDQIKKSSEDHLKPENIHKIKFNKSGTATSKPIQELFPESVDQSEDIQEPTSYPDLTAGQTSAPNQATTIPDQINKYNKKHLKAQTSQDSQSPVVTQKPSIDSRDMFQEKTLQKPTSDPGQAPVETSTIDLVTATTYWVVDTSQYHLKTKESPEKIHDFTSNQNKVATPKPKQKPLPEALEENSLQQAKLYPDLAHGQTSTPGLATMAPDHMDTFNNEYIETQTSKEFKFYKSETASQKPSTKTWNKSKEISFQEARPTLDLAPVVPNQRKKSTNSDSQTKHSHGTKFNKNENRLKPLTESWEKSEEASLQEPTSKPGLASEETSTSALATATTDQITKTIPERHGAKQNPGNNKGFKSDKSDTATPKSNPKLSSESKSKEQEHKNKSDSTSNSAKISPDQSSKPGSNIPKFSRTLKPSQENRQTQKNPKVNPSLKTRINANLKINQTKQTNPRLKPPRPGLTTNLKPISVPEKIIKSEHNKTSRPRHPFRHKPSTGPTFRPGAKHVQRSKQAVEPKPSPQTNTNPPQISWVPSGNIQNSHTDMPPTSGLEKQIAKVSHTQGETEFNTSVRKTITLSPKTSNSLKNGYFPATHTQPEDFTSSPNTRITSDPRPQTAGLLSSAPMTTRPNDTNRRILQNVIISTGPGATQLNVAPKSKAKTHHEEESPHASPVSPPSLKTTSTLSPKFRSKTSSSSGPEPPPAEMSTPSPRELRVKINQVPAFVNNSLIPNRRPDKLPKEPQTDEGPERTHGKLPTSAVIRDCSDHLLRGKTRSGLYLVTPDLRSSSFQVFCDMELDGGGWTLLQRRQDGSVSFNRSWVEYQAGFGVLDGGEFWLGNNKMHLLTRDRDMELRVELEDFDGVTEHAQYEHFRVASERLRYRLTVGGYSGTAGDALRFSKTYDHHNRAFTTPDRDNDRYPSGNCGAYYSSGWWFDACMAANLNGKYYFGKYKGVRDGIFWGTWHNISTEYYPTNERQSFKSVRMMTRPKSFGSR</sequence>
<evidence type="ECO:0000313" key="5">
    <source>
        <dbReference type="Ensembl" id="ENSXMAP00000035235.1"/>
    </source>
</evidence>
<dbReference type="GeneTree" id="ENSGT00940000157946"/>
<dbReference type="RefSeq" id="XP_023181969.1">
    <property type="nucleotide sequence ID" value="XM_023326201.1"/>
</dbReference>
<feature type="compositionally biased region" description="Basic residues" evidence="2">
    <location>
        <begin position="525"/>
        <end position="535"/>
    </location>
</feature>
<feature type="compositionally biased region" description="Basic and acidic residues" evidence="2">
    <location>
        <begin position="857"/>
        <end position="869"/>
    </location>
</feature>
<feature type="compositionally biased region" description="Polar residues" evidence="2">
    <location>
        <begin position="1319"/>
        <end position="1330"/>
    </location>
</feature>
<dbReference type="OMA" id="QERPDQM"/>
<dbReference type="Ensembl" id="ENSXMAT00000034937.1">
    <property type="protein sequence ID" value="ENSXMAP00000035235.1"/>
    <property type="gene ID" value="ENSXMAG00000028171.1"/>
</dbReference>
<feature type="signal peptide" evidence="3">
    <location>
        <begin position="1"/>
        <end position="23"/>
    </location>
</feature>
<feature type="compositionally biased region" description="Polar residues" evidence="2">
    <location>
        <begin position="824"/>
        <end position="856"/>
    </location>
</feature>
<feature type="compositionally biased region" description="Basic residues" evidence="2">
    <location>
        <begin position="897"/>
        <end position="908"/>
    </location>
</feature>
<feature type="compositionally biased region" description="Basic residues" evidence="2">
    <location>
        <begin position="1568"/>
        <end position="1579"/>
    </location>
</feature>
<evidence type="ECO:0000259" key="4">
    <source>
        <dbReference type="PROSITE" id="PS51406"/>
    </source>
</evidence>
<feature type="compositionally biased region" description="Basic and acidic residues" evidence="2">
    <location>
        <begin position="277"/>
        <end position="326"/>
    </location>
</feature>
<dbReference type="PROSITE" id="PS51406">
    <property type="entry name" value="FIBRINOGEN_C_2"/>
    <property type="match status" value="1"/>
</dbReference>
<feature type="compositionally biased region" description="Low complexity" evidence="2">
    <location>
        <begin position="1760"/>
        <end position="1781"/>
    </location>
</feature>
<feature type="compositionally biased region" description="Polar residues" evidence="2">
    <location>
        <begin position="1042"/>
        <end position="1060"/>
    </location>
</feature>
<reference evidence="5" key="4">
    <citation type="submission" date="2025-09" db="UniProtKB">
        <authorList>
            <consortium name="Ensembl"/>
        </authorList>
    </citation>
    <scope>IDENTIFICATION</scope>
    <source>
        <strain evidence="5">JP 163 A</strain>
    </source>
</reference>
<feature type="compositionally biased region" description="Low complexity" evidence="2">
    <location>
        <begin position="1404"/>
        <end position="1419"/>
    </location>
</feature>
<dbReference type="InterPro" id="IPR014716">
    <property type="entry name" value="Fibrinogen_a/b/g_C_1"/>
</dbReference>
<dbReference type="KEGG" id="xma:102228227"/>
<feature type="compositionally biased region" description="Basic and acidic residues" evidence="2">
    <location>
        <begin position="927"/>
        <end position="936"/>
    </location>
</feature>
<evidence type="ECO:0000256" key="2">
    <source>
        <dbReference type="SAM" id="MobiDB-lite"/>
    </source>
</evidence>
<feature type="compositionally biased region" description="Basic and acidic residues" evidence="2">
    <location>
        <begin position="1088"/>
        <end position="1103"/>
    </location>
</feature>
<proteinExistence type="predicted"/>
<feature type="region of interest" description="Disordered" evidence="2">
    <location>
        <begin position="231"/>
        <end position="426"/>
    </location>
</feature>
<dbReference type="SUPFAM" id="SSF56496">
    <property type="entry name" value="Fibrinogen C-terminal domain-like"/>
    <property type="match status" value="1"/>
</dbReference>
<dbReference type="InterPro" id="IPR002181">
    <property type="entry name" value="Fibrinogen_a/b/g_C_dom"/>
</dbReference>
<feature type="compositionally biased region" description="Polar residues" evidence="2">
    <location>
        <begin position="1169"/>
        <end position="1185"/>
    </location>
</feature>
<feature type="region of interest" description="Disordered" evidence="2">
    <location>
        <begin position="455"/>
        <end position="632"/>
    </location>
</feature>
<feature type="compositionally biased region" description="Polar residues" evidence="2">
    <location>
        <begin position="742"/>
        <end position="752"/>
    </location>
</feature>
<dbReference type="NCBIfam" id="NF040941">
    <property type="entry name" value="GGGWT_bact"/>
    <property type="match status" value="1"/>
</dbReference>
<keyword evidence="3" id="KW-0732">Signal</keyword>
<feature type="region of interest" description="Disordered" evidence="2">
    <location>
        <begin position="1318"/>
        <end position="1717"/>
    </location>
</feature>
<protein>
    <submittedName>
        <fullName evidence="5">Mucin-5AC-like</fullName>
    </submittedName>
</protein>
<feature type="domain" description="Fibrinogen C-terminal" evidence="4">
    <location>
        <begin position="1838"/>
        <end position="2072"/>
    </location>
</feature>
<feature type="compositionally biased region" description="Basic and acidic residues" evidence="2">
    <location>
        <begin position="962"/>
        <end position="990"/>
    </location>
</feature>
<feature type="compositionally biased region" description="Polar residues" evidence="2">
    <location>
        <begin position="1605"/>
        <end position="1627"/>
    </location>
</feature>
<feature type="compositionally biased region" description="Polar residues" evidence="2">
    <location>
        <begin position="1474"/>
        <end position="1491"/>
    </location>
</feature>
<feature type="compositionally biased region" description="Polar residues" evidence="2">
    <location>
        <begin position="1198"/>
        <end position="1212"/>
    </location>
</feature>
<dbReference type="STRING" id="8083.ENSXMAP00000035235"/>
<organism evidence="5 6">
    <name type="scientific">Xiphophorus maculatus</name>
    <name type="common">Southern platyfish</name>
    <name type="synonym">Platypoecilus maculatus</name>
    <dbReference type="NCBI Taxonomy" id="8083"/>
    <lineage>
        <taxon>Eukaryota</taxon>
        <taxon>Metazoa</taxon>
        <taxon>Chordata</taxon>
        <taxon>Craniata</taxon>
        <taxon>Vertebrata</taxon>
        <taxon>Euteleostomi</taxon>
        <taxon>Actinopterygii</taxon>
        <taxon>Neopterygii</taxon>
        <taxon>Teleostei</taxon>
        <taxon>Neoteleostei</taxon>
        <taxon>Acanthomorphata</taxon>
        <taxon>Ovalentaria</taxon>
        <taxon>Atherinomorphae</taxon>
        <taxon>Cyprinodontiformes</taxon>
        <taxon>Poeciliidae</taxon>
        <taxon>Poeciliinae</taxon>
        <taxon>Xiphophorus</taxon>
    </lineage>
</organism>
<dbReference type="SMART" id="SM00186">
    <property type="entry name" value="FBG"/>
    <property type="match status" value="1"/>
</dbReference>
<feature type="compositionally biased region" description="Polar residues" evidence="2">
    <location>
        <begin position="720"/>
        <end position="735"/>
    </location>
</feature>
<feature type="compositionally biased region" description="Polar residues" evidence="2">
    <location>
        <begin position="991"/>
        <end position="1014"/>
    </location>
</feature>
<feature type="region of interest" description="Disordered" evidence="2">
    <location>
        <begin position="1731"/>
        <end position="1794"/>
    </location>
</feature>
<reference evidence="6" key="2">
    <citation type="journal article" date="2013" name="Nat. Genet.">
        <title>The genome of the platyfish, Xiphophorus maculatus, provides insights into evolutionary adaptation and several complex traits.</title>
        <authorList>
            <person name="Schartl M."/>
            <person name="Walter R.B."/>
            <person name="Shen Y."/>
            <person name="Garcia T."/>
            <person name="Catchen J."/>
            <person name="Amores A."/>
            <person name="Braasch I."/>
            <person name="Chalopin D."/>
            <person name="Volff J.N."/>
            <person name="Lesch K.P."/>
            <person name="Bisazza A."/>
            <person name="Minx P."/>
            <person name="Hillier L."/>
            <person name="Wilson R.K."/>
            <person name="Fuerstenberg S."/>
            <person name="Boore J."/>
            <person name="Searle S."/>
            <person name="Postlethwait J.H."/>
            <person name="Warren W.C."/>
        </authorList>
    </citation>
    <scope>NUCLEOTIDE SEQUENCE [LARGE SCALE GENOMIC DNA]</scope>
    <source>
        <strain evidence="6">JP 163 A</strain>
    </source>
</reference>
<feature type="region of interest" description="Disordered" evidence="2">
    <location>
        <begin position="657"/>
        <end position="1212"/>
    </location>
</feature>
<feature type="compositionally biased region" description="Polar residues" evidence="2">
    <location>
        <begin position="1677"/>
        <end position="1697"/>
    </location>
</feature>
<dbReference type="PROSITE" id="PS00514">
    <property type="entry name" value="FIBRINOGEN_C_1"/>
    <property type="match status" value="1"/>
</dbReference>
<feature type="region of interest" description="Disordered" evidence="2">
    <location>
        <begin position="1236"/>
        <end position="1260"/>
    </location>
</feature>
<feature type="chain" id="PRO_5017245695" evidence="3">
    <location>
        <begin position="24"/>
        <end position="2076"/>
    </location>
</feature>
<dbReference type="OrthoDB" id="6514358at2759"/>
<evidence type="ECO:0000256" key="3">
    <source>
        <dbReference type="SAM" id="SignalP"/>
    </source>
</evidence>
<dbReference type="Proteomes" id="UP000002852">
    <property type="component" value="Unassembled WGS sequence"/>
</dbReference>
<feature type="compositionally biased region" description="Low complexity" evidence="2">
    <location>
        <begin position="357"/>
        <end position="379"/>
    </location>
</feature>
<dbReference type="FunFam" id="3.90.215.10:FF:000001">
    <property type="entry name" value="Tenascin isoform 1"/>
    <property type="match status" value="1"/>
</dbReference>
<keyword evidence="6" id="KW-1185">Reference proteome</keyword>
<feature type="compositionally biased region" description="Polar residues" evidence="2">
    <location>
        <begin position="617"/>
        <end position="628"/>
    </location>
</feature>
<dbReference type="GO" id="GO:0005615">
    <property type="term" value="C:extracellular space"/>
    <property type="evidence" value="ECO:0007669"/>
    <property type="project" value="TreeGrafter"/>
</dbReference>
<dbReference type="Gene3D" id="3.90.215.10">
    <property type="entry name" value="Gamma Fibrinogen, chain A, domain 1"/>
    <property type="match status" value="1"/>
</dbReference>
<feature type="compositionally biased region" description="Basic and acidic residues" evidence="2">
    <location>
        <begin position="1816"/>
        <end position="1835"/>
    </location>
</feature>
<reference evidence="5" key="3">
    <citation type="submission" date="2025-08" db="UniProtKB">
        <authorList>
            <consortium name="Ensembl"/>
        </authorList>
    </citation>
    <scope>IDENTIFICATION</scope>
    <source>
        <strain evidence="5">JP 163 A</strain>
    </source>
</reference>
<feature type="compositionally biased region" description="Polar residues" evidence="2">
    <location>
        <begin position="1501"/>
        <end position="1538"/>
    </location>
</feature>
<evidence type="ECO:0000313" key="6">
    <source>
        <dbReference type="Proteomes" id="UP000002852"/>
    </source>
</evidence>
<feature type="region of interest" description="Disordered" evidence="2">
    <location>
        <begin position="1806"/>
        <end position="1837"/>
    </location>
</feature>
<evidence type="ECO:0000256" key="1">
    <source>
        <dbReference type="ARBA" id="ARBA00023157"/>
    </source>
</evidence>
<feature type="compositionally biased region" description="Basic and acidic residues" evidence="2">
    <location>
        <begin position="805"/>
        <end position="823"/>
    </location>
</feature>
<keyword evidence="1" id="KW-1015">Disulfide bond</keyword>
<feature type="compositionally biased region" description="Polar residues" evidence="2">
    <location>
        <begin position="547"/>
        <end position="565"/>
    </location>
</feature>
<feature type="compositionally biased region" description="Basic and acidic residues" evidence="2">
    <location>
        <begin position="231"/>
        <end position="266"/>
    </location>
</feature>
<feature type="compositionally biased region" description="Polar residues" evidence="2">
    <location>
        <begin position="911"/>
        <end position="923"/>
    </location>
</feature>
<accession>A0A3B5QXX3</accession>
<feature type="compositionally biased region" description="Polar residues" evidence="2">
    <location>
        <begin position="337"/>
        <end position="349"/>
    </location>
</feature>
<dbReference type="InterPro" id="IPR036056">
    <property type="entry name" value="Fibrinogen-like_C"/>
</dbReference>
<feature type="compositionally biased region" description="Basic and acidic residues" evidence="2">
    <location>
        <begin position="488"/>
        <end position="524"/>
    </location>
</feature>
<dbReference type="PANTHER" id="PTHR19143:SF189">
    <property type="entry name" value="FIBROLEUKIN"/>
    <property type="match status" value="1"/>
</dbReference>
<feature type="compositionally biased region" description="Basic and acidic residues" evidence="2">
    <location>
        <begin position="1460"/>
        <end position="1473"/>
    </location>
</feature>